<dbReference type="InterPro" id="IPR014229">
    <property type="entry name" value="Spore_YtfJ"/>
</dbReference>
<evidence type="ECO:0008006" key="4">
    <source>
        <dbReference type="Google" id="ProtNLM"/>
    </source>
</evidence>
<keyword evidence="3" id="KW-1185">Reference proteome</keyword>
<dbReference type="AlphaFoldDB" id="A0A1S1Q0Q8"/>
<dbReference type="PANTHER" id="PTHR39162">
    <property type="entry name" value="GLL3345 PROTEIN"/>
    <property type="match status" value="1"/>
</dbReference>
<dbReference type="RefSeq" id="WP_071063344.1">
    <property type="nucleotide sequence ID" value="NZ_MAXA01000212.1"/>
</dbReference>
<evidence type="ECO:0000256" key="1">
    <source>
        <dbReference type="SAM" id="MobiDB-lite"/>
    </source>
</evidence>
<dbReference type="Proteomes" id="UP000179769">
    <property type="component" value="Unassembled WGS sequence"/>
</dbReference>
<protein>
    <recommendedName>
        <fullName evidence="4">Sporulation protein</fullName>
    </recommendedName>
</protein>
<proteinExistence type="predicted"/>
<dbReference type="Pfam" id="PF09579">
    <property type="entry name" value="Spore_YtfJ"/>
    <property type="match status" value="1"/>
</dbReference>
<evidence type="ECO:0000313" key="2">
    <source>
        <dbReference type="EMBL" id="OHV28493.1"/>
    </source>
</evidence>
<dbReference type="EMBL" id="MAXA01000212">
    <property type="protein sequence ID" value="OHV28493.1"/>
    <property type="molecule type" value="Genomic_DNA"/>
</dbReference>
<accession>A0A1S1Q0Q8</accession>
<feature type="region of interest" description="Disordered" evidence="1">
    <location>
        <begin position="71"/>
        <end position="90"/>
    </location>
</feature>
<comment type="caution">
    <text evidence="2">The sequence shown here is derived from an EMBL/GenBank/DDBJ whole genome shotgun (WGS) entry which is preliminary data.</text>
</comment>
<dbReference type="PANTHER" id="PTHR39162:SF1">
    <property type="entry name" value="SPORULATION PROTEIN YTFJ"/>
    <property type="match status" value="1"/>
</dbReference>
<reference evidence="3" key="1">
    <citation type="submission" date="2016-07" db="EMBL/GenBank/DDBJ databases">
        <title>Frankia sp. NRRL B-16219 Genome sequencing.</title>
        <authorList>
            <person name="Ghodhbane-Gtari F."/>
            <person name="Swanson E."/>
            <person name="Gueddou A."/>
            <person name="Louati M."/>
            <person name="Nouioui I."/>
            <person name="Hezbri K."/>
            <person name="Abebe-Akele F."/>
            <person name="Simpson S."/>
            <person name="Morris K."/>
            <person name="Thomas K."/>
            <person name="Gtari M."/>
            <person name="Tisa L.S."/>
        </authorList>
    </citation>
    <scope>NUCLEOTIDE SEQUENCE [LARGE SCALE GENOMIC DNA]</scope>
    <source>
        <strain evidence="3">NRRL B-16219</strain>
    </source>
</reference>
<evidence type="ECO:0000313" key="3">
    <source>
        <dbReference type="Proteomes" id="UP000179769"/>
    </source>
</evidence>
<gene>
    <name evidence="2" type="ORF">BBK14_17765</name>
</gene>
<sequence length="138" mass="14085">MTASDRHGERHAPVRDSADAAAALLERVVDRIGARASVTAVFGEPVVREKVTVVPVARIAFGFGGGAGRGLHASHAGQGGGGGGGADTRPQGFIEITAAGAVFKPVRDPWTDVVLPLAGLAVLAAPGIARAWSRRHPR</sequence>
<feature type="compositionally biased region" description="Gly residues" evidence="1">
    <location>
        <begin position="77"/>
        <end position="86"/>
    </location>
</feature>
<organism evidence="2 3">
    <name type="scientific">Parafrankia soli</name>
    <dbReference type="NCBI Taxonomy" id="2599596"/>
    <lineage>
        <taxon>Bacteria</taxon>
        <taxon>Bacillati</taxon>
        <taxon>Actinomycetota</taxon>
        <taxon>Actinomycetes</taxon>
        <taxon>Frankiales</taxon>
        <taxon>Frankiaceae</taxon>
        <taxon>Parafrankia</taxon>
    </lineage>
</organism>
<name>A0A1S1Q0Q8_9ACTN</name>